<evidence type="ECO:0000313" key="3">
    <source>
        <dbReference type="Proteomes" id="UP000278351"/>
    </source>
</evidence>
<accession>A0A3N4PV73</accession>
<keyword evidence="3" id="KW-1185">Reference proteome</keyword>
<gene>
    <name evidence="2" type="ORF">EGT74_18385</name>
</gene>
<keyword evidence="1" id="KW-0812">Transmembrane</keyword>
<name>A0A3N4PV73_9BACT</name>
<proteinExistence type="predicted"/>
<dbReference type="Proteomes" id="UP000278351">
    <property type="component" value="Unassembled WGS sequence"/>
</dbReference>
<sequence>MKTIKPYLITLPALVIPFLFLQGPNPFHLTGPAFLHFYLTLLLATHTAVFLLRRYVKGKQATPFTGCLMGITLFTGLARLVQGLSHAKPVGYLLLLIVLHLVLYGFIRGRFSA</sequence>
<comment type="caution">
    <text evidence="2">The sequence shown here is derived from an EMBL/GenBank/DDBJ whole genome shotgun (WGS) entry which is preliminary data.</text>
</comment>
<organism evidence="2 3">
    <name type="scientific">Chitinophaga lutea</name>
    <dbReference type="NCBI Taxonomy" id="2488634"/>
    <lineage>
        <taxon>Bacteria</taxon>
        <taxon>Pseudomonadati</taxon>
        <taxon>Bacteroidota</taxon>
        <taxon>Chitinophagia</taxon>
        <taxon>Chitinophagales</taxon>
        <taxon>Chitinophagaceae</taxon>
        <taxon>Chitinophaga</taxon>
    </lineage>
</organism>
<dbReference type="EMBL" id="RPDH01000002">
    <property type="protein sequence ID" value="RPE08981.1"/>
    <property type="molecule type" value="Genomic_DNA"/>
</dbReference>
<evidence type="ECO:0000313" key="2">
    <source>
        <dbReference type="EMBL" id="RPE08981.1"/>
    </source>
</evidence>
<evidence type="ECO:0000256" key="1">
    <source>
        <dbReference type="SAM" id="Phobius"/>
    </source>
</evidence>
<keyword evidence="1" id="KW-0472">Membrane</keyword>
<dbReference type="AlphaFoldDB" id="A0A3N4PV73"/>
<keyword evidence="1" id="KW-1133">Transmembrane helix</keyword>
<dbReference type="OrthoDB" id="680440at2"/>
<dbReference type="RefSeq" id="WP_123847981.1">
    <property type="nucleotide sequence ID" value="NZ_RPDH01000002.1"/>
</dbReference>
<feature type="transmembrane region" description="Helical" evidence="1">
    <location>
        <begin position="33"/>
        <end position="52"/>
    </location>
</feature>
<protein>
    <submittedName>
        <fullName evidence="2">Uncharacterized protein</fullName>
    </submittedName>
</protein>
<feature type="transmembrane region" description="Helical" evidence="1">
    <location>
        <begin position="64"/>
        <end position="84"/>
    </location>
</feature>
<feature type="transmembrane region" description="Helical" evidence="1">
    <location>
        <begin position="7"/>
        <end position="27"/>
    </location>
</feature>
<reference evidence="2 3" key="1">
    <citation type="submission" date="2018-11" db="EMBL/GenBank/DDBJ databases">
        <title>Chitinophaga lutea sp.nov., isolate from arsenic contaminated soil.</title>
        <authorList>
            <person name="Zong Y."/>
        </authorList>
    </citation>
    <scope>NUCLEOTIDE SEQUENCE [LARGE SCALE GENOMIC DNA]</scope>
    <source>
        <strain evidence="2 3">ZY74</strain>
    </source>
</reference>
<feature type="transmembrane region" description="Helical" evidence="1">
    <location>
        <begin position="90"/>
        <end position="107"/>
    </location>
</feature>